<dbReference type="KEGG" id="rfa:A3L23_04954"/>
<proteinExistence type="predicted"/>
<organism evidence="1">
    <name type="scientific">Rhodococcoides fascians D188</name>
    <dbReference type="NCBI Taxonomy" id="1051973"/>
    <lineage>
        <taxon>Bacteria</taxon>
        <taxon>Bacillati</taxon>
        <taxon>Actinomycetota</taxon>
        <taxon>Actinomycetes</taxon>
        <taxon>Mycobacteriales</taxon>
        <taxon>Nocardiaceae</taxon>
        <taxon>Rhodococcoides</taxon>
    </lineage>
</organism>
<accession>G8JYV4</accession>
<dbReference type="Pfam" id="PF12642">
    <property type="entry name" value="TpcC"/>
    <property type="match status" value="1"/>
</dbReference>
<sequence length="369" mass="37673">MKIHLRKKGSNKPTEAAPATELHQWAGKQAVATKAMKWGLFAAIGSGVVALVLVLAGVGSTTPIQSKANPQTVIDTAREAAATDLAQDFVLTWLQSKRGDEKALARFVRTDGMSLPAQASYTASEPRIASVKAIDPPARNQGPTGSTSQGGPLQAAGQNYAIVVSVSVVPIGADPATKPERRYFSVPVVFVGDDARAAAVPAAVAAPATGGDLTLGYRFRVGLDHSLTQSISQFLSAMVAGAGEISRYTSPGTPIRAVTPAPYTSVQITDLVSDTDFSAGASGSPADGATVRVLATATVTATDRAQTSTVQYPLTAIARGGRWEVSALDPMPLLANSTGLSAATPTIAVPTSTGASTTSSVPAAPVQPN</sequence>
<evidence type="ECO:0000313" key="1">
    <source>
        <dbReference type="EMBL" id="AET25225.1"/>
    </source>
</evidence>
<reference evidence="1" key="4">
    <citation type="submission" date="2011-06" db="EMBL/GenBank/DDBJ databases">
        <authorList>
            <person name="Vereecke D.M."/>
        </authorList>
    </citation>
    <scope>NUCLEOTIDE SEQUENCE</scope>
    <source>
        <strain evidence="1">D188</strain>
        <plasmid evidence="1">pFiD188</plasmid>
    </source>
</reference>
<dbReference type="InterPro" id="IPR024735">
    <property type="entry name" value="TcpC"/>
</dbReference>
<name>G8JYV4_RHOFA</name>
<dbReference type="AlphaFoldDB" id="G8JYV4"/>
<keyword evidence="1" id="KW-0614">Plasmid</keyword>
<reference evidence="1" key="1">
    <citation type="journal article" date="2009" name="Proc. Natl. Acad. Sci. U.S.A.">
        <title>Identification of Rhodococcus fascians cytokinins and their modus operandi to reshape the plant.</title>
        <authorList>
            <person name="Pertry I."/>
            <person name="Vaclavikova K."/>
            <person name="Depuydt S."/>
            <person name="Galuszka P."/>
            <person name="Spichal L."/>
            <person name="Temmerman W."/>
            <person name="Stes E."/>
            <person name="Schmulling T."/>
            <person name="Kakimoto T."/>
            <person name="Van Montagu M.C."/>
            <person name="Strnad M."/>
            <person name="Holsters M."/>
            <person name="Tarkowski P."/>
            <person name="Vereecke D."/>
        </authorList>
    </citation>
    <scope>NUCLEOTIDE SEQUENCE</scope>
    <source>
        <strain evidence="1">D188</strain>
        <plasmid evidence="1">pFiD188</plasmid>
    </source>
</reference>
<geneLocation type="plasmid" evidence="1">
    <name>pFiD188</name>
</geneLocation>
<dbReference type="RefSeq" id="WP_015586143.1">
    <property type="nucleotide sequence ID" value="NC_021080.1"/>
</dbReference>
<reference evidence="1" key="5">
    <citation type="journal article" date="2012" name="Mol. Plant Microbe Interact.">
        <title>pFiD188, the linear virulence plasmid of Rhodococcus fascians D188.</title>
        <authorList>
            <person name="Francis I."/>
            <person name="De Keyser A."/>
            <person name="De Backer P."/>
            <person name="Simon-Mateo C."/>
            <person name="Kalkus J."/>
            <person name="Pertry I."/>
            <person name="Ardiles-Diaz W."/>
            <person name="De Rycke R."/>
            <person name="Vandeputte O.M."/>
            <person name="El Jaziri M."/>
            <person name="Holsters M."/>
            <person name="Vereecke D."/>
        </authorList>
    </citation>
    <scope>NUCLEOTIDE SEQUENCE</scope>
    <source>
        <strain evidence="1">D188</strain>
        <plasmid evidence="1">pFiD188</plasmid>
    </source>
</reference>
<dbReference type="PATRIC" id="fig|1051973.4.peg.4998"/>
<gene>
    <name evidence="1" type="ORF">pFi_089</name>
</gene>
<dbReference type="EMBL" id="JN093097">
    <property type="protein sequence ID" value="AET25225.1"/>
    <property type="molecule type" value="Genomic_DNA"/>
</dbReference>
<reference evidence="1" key="2">
    <citation type="journal article" date="2010" name="Mol. Plant Microbe Interact.">
        <title>Rhodococcus fascians impacts plant development through the dynamic fas-mediated production of a cytokinin mix.</title>
        <authorList>
            <person name="Pertry I."/>
            <person name="Vaclavikova K."/>
            <person name="Gemrotova M."/>
            <person name="Spichal L."/>
            <person name="Galuszka P."/>
            <person name="Depuydt S."/>
            <person name="Temmerman W."/>
            <person name="Stes E."/>
            <person name="De Keyser A."/>
            <person name="Riefler M."/>
            <person name="Biondi S."/>
            <person name="Novak O."/>
            <person name="Schmulling T."/>
            <person name="Strnad M."/>
            <person name="Tarkowski P."/>
            <person name="Holsters M."/>
            <person name="Vereecke D."/>
        </authorList>
    </citation>
    <scope>NUCLEOTIDE SEQUENCE</scope>
    <source>
        <strain evidence="1">D188</strain>
        <plasmid evidence="1">pFiD188</plasmid>
    </source>
</reference>
<reference evidence="1" key="3">
    <citation type="journal article" date="2011" name="Annu. Rev. Phytopathol.">
        <title>A successful bacterial coup d'etat: how Rhodococcus fascians redirects plant development.</title>
        <authorList>
            <person name="Stes E."/>
            <person name="Vandeputte O.M."/>
            <person name="El Jaziri M."/>
            <person name="Holsters M."/>
            <person name="Vereecke D."/>
        </authorList>
    </citation>
    <scope>NUCLEOTIDE SEQUENCE</scope>
    <source>
        <strain evidence="1">D188</strain>
        <plasmid evidence="1">pFiD188</plasmid>
    </source>
</reference>
<protein>
    <submittedName>
        <fullName evidence="1">Uncharacterized protein</fullName>
    </submittedName>
</protein>